<feature type="compositionally biased region" description="Low complexity" evidence="5">
    <location>
        <begin position="444"/>
        <end position="453"/>
    </location>
</feature>
<feature type="region of interest" description="Disordered" evidence="5">
    <location>
        <begin position="358"/>
        <end position="401"/>
    </location>
</feature>
<evidence type="ECO:0000256" key="5">
    <source>
        <dbReference type="SAM" id="MobiDB-lite"/>
    </source>
</evidence>
<dbReference type="PROSITE" id="PS50188">
    <property type="entry name" value="B302_SPRY"/>
    <property type="match status" value="1"/>
</dbReference>
<evidence type="ECO:0000259" key="7">
    <source>
        <dbReference type="PROSITE" id="PS50188"/>
    </source>
</evidence>
<dbReference type="InterPro" id="IPR050618">
    <property type="entry name" value="Ubq-SigPath_Reg"/>
</dbReference>
<evidence type="ECO:0000256" key="6">
    <source>
        <dbReference type="SAM" id="Phobius"/>
    </source>
</evidence>
<dbReference type="InterPro" id="IPR003877">
    <property type="entry name" value="SPRY_dom"/>
</dbReference>
<reference evidence="8" key="1">
    <citation type="submission" date="2014-03" db="EMBL/GenBank/DDBJ databases">
        <authorList>
            <person name="Casaregola S."/>
        </authorList>
    </citation>
    <scope>NUCLEOTIDE SEQUENCE [LARGE SCALE GENOMIC DNA]</scope>
    <source>
        <strain evidence="8">CLIB 918</strain>
    </source>
</reference>
<dbReference type="Gene3D" id="2.60.120.920">
    <property type="match status" value="1"/>
</dbReference>
<dbReference type="GO" id="GO:0016020">
    <property type="term" value="C:membrane"/>
    <property type="evidence" value="ECO:0007669"/>
    <property type="project" value="UniProtKB-SubCell"/>
</dbReference>
<feature type="region of interest" description="Disordered" evidence="5">
    <location>
        <begin position="489"/>
        <end position="541"/>
    </location>
</feature>
<evidence type="ECO:0000256" key="3">
    <source>
        <dbReference type="ARBA" id="ARBA00022989"/>
    </source>
</evidence>
<dbReference type="PANTHER" id="PTHR12864">
    <property type="entry name" value="RAN BINDING PROTEIN 9-RELATED"/>
    <property type="match status" value="1"/>
</dbReference>
<feature type="compositionally biased region" description="Polar residues" evidence="5">
    <location>
        <begin position="430"/>
        <end position="443"/>
    </location>
</feature>
<feature type="transmembrane region" description="Helical" evidence="6">
    <location>
        <begin position="61"/>
        <end position="86"/>
    </location>
</feature>
<evidence type="ECO:0000256" key="1">
    <source>
        <dbReference type="ARBA" id="ARBA00004167"/>
    </source>
</evidence>
<feature type="region of interest" description="Disordered" evidence="5">
    <location>
        <begin position="430"/>
        <end position="453"/>
    </location>
</feature>
<comment type="caution">
    <text evidence="8">The sequence shown here is derived from an EMBL/GenBank/DDBJ whole genome shotgun (WGS) entry which is preliminary data.</text>
</comment>
<feature type="region of interest" description="Disordered" evidence="5">
    <location>
        <begin position="1"/>
        <end position="30"/>
    </location>
</feature>
<keyword evidence="3 6" id="KW-1133">Transmembrane helix</keyword>
<evidence type="ECO:0000256" key="4">
    <source>
        <dbReference type="ARBA" id="ARBA00023136"/>
    </source>
</evidence>
<comment type="subcellular location">
    <subcellularLocation>
        <location evidence="1">Membrane</location>
        <topology evidence="1">Single-pass membrane protein</topology>
    </subcellularLocation>
</comment>
<proteinExistence type="predicted"/>
<gene>
    <name evidence="8" type="ORF">BN980_GECA14s01704g</name>
</gene>
<sequence length="541" mass="58540">MAASEPPTHYKYPATWFKPEDSSNNNEDSPPFFPTGFPDFGHGGNNGEIGDGGDSSLNIPLLVGLVSGFGTLFIGFLCGVLWFAILGRRRIRLGNSGDPGDFDDEQALLEAEAEALTTMDEVSRQYYNMAKAFIEANPPNSASTDISLSQYLTIQEKGVSAWEFEVDFPNATCFIEGRTEIEFFDSTCCSQTNLPVPRQNEVYYWEAKMFDKPESTLVSVGLSTKPYPTFRLPGFHRYSVAYDSEGRKRINQPFNVPSVGPKLQQGDVIGVGYRPRTGTVFFTRNGKKLEDALHGMRLNLFPTVGATGPCKVHVNFGQAGFVFIEANVKKWGLAPAHGSLAPPPPYGAEQDFLLLETGTTSNTGAGGSSSSGNELHNQHNNTHDSNDNESNSGTVRSPPPFQRTLTSEEAIILPTGSAPDQVNINMSSLSSSHHYQQVPQQQNSISSSSTAATTSMTATASELGSVKASAPITVEPPAKYTRHATSSQALLVHTPPPSYTSDTESISSLEVDDNDDHDEDDGSNASVVSDDEHQQSDEEIV</sequence>
<dbReference type="EMBL" id="CCBN010000014">
    <property type="protein sequence ID" value="CDO56252.1"/>
    <property type="molecule type" value="Genomic_DNA"/>
</dbReference>
<dbReference type="AlphaFoldDB" id="A0A0J9XG51"/>
<dbReference type="Pfam" id="PF00622">
    <property type="entry name" value="SPRY"/>
    <property type="match status" value="1"/>
</dbReference>
<protein>
    <submittedName>
        <fullName evidence="8">Similar to Saccharomyces cerevisiae YMR171C EAR1 Specificity factor required for Rsp5p-dependent ubiquitination and sorting of specific cargo proteins at the multivesicular body</fullName>
    </submittedName>
</protein>
<keyword evidence="9" id="KW-1185">Reference proteome</keyword>
<evidence type="ECO:0000313" key="8">
    <source>
        <dbReference type="EMBL" id="CDO56252.1"/>
    </source>
</evidence>
<feature type="domain" description="B30.2/SPRY" evidence="7">
    <location>
        <begin position="126"/>
        <end position="321"/>
    </location>
</feature>
<feature type="compositionally biased region" description="Basic and acidic residues" evidence="5">
    <location>
        <begin position="530"/>
        <end position="541"/>
    </location>
</feature>
<dbReference type="InterPro" id="IPR043136">
    <property type="entry name" value="B30.2/SPRY_sf"/>
</dbReference>
<dbReference type="SMART" id="SM00449">
    <property type="entry name" value="SPRY"/>
    <property type="match status" value="1"/>
</dbReference>
<name>A0A0J9XG51_GEOCN</name>
<dbReference type="InterPro" id="IPR035780">
    <property type="entry name" value="SPRY_Ssh4-like"/>
</dbReference>
<keyword evidence="2 6" id="KW-0812">Transmembrane</keyword>
<dbReference type="OrthoDB" id="258495at2759"/>
<dbReference type="InterPro" id="IPR001870">
    <property type="entry name" value="B30.2/SPRY"/>
</dbReference>
<feature type="compositionally biased region" description="Acidic residues" evidence="5">
    <location>
        <begin position="510"/>
        <end position="522"/>
    </location>
</feature>
<dbReference type="STRING" id="1173061.A0A0J9XG51"/>
<dbReference type="InterPro" id="IPR013320">
    <property type="entry name" value="ConA-like_dom_sf"/>
</dbReference>
<dbReference type="CDD" id="cd12910">
    <property type="entry name" value="SPRY_SSH4_like"/>
    <property type="match status" value="1"/>
</dbReference>
<feature type="compositionally biased region" description="Polar residues" evidence="5">
    <location>
        <begin position="499"/>
        <end position="508"/>
    </location>
</feature>
<organism evidence="8 9">
    <name type="scientific">Geotrichum candidum</name>
    <name type="common">Oospora lactis</name>
    <name type="synonym">Dipodascus geotrichum</name>
    <dbReference type="NCBI Taxonomy" id="1173061"/>
    <lineage>
        <taxon>Eukaryota</taxon>
        <taxon>Fungi</taxon>
        <taxon>Dikarya</taxon>
        <taxon>Ascomycota</taxon>
        <taxon>Saccharomycotina</taxon>
        <taxon>Dipodascomycetes</taxon>
        <taxon>Dipodascales</taxon>
        <taxon>Dipodascaceae</taxon>
        <taxon>Geotrichum</taxon>
    </lineage>
</organism>
<evidence type="ECO:0000256" key="2">
    <source>
        <dbReference type="ARBA" id="ARBA00022692"/>
    </source>
</evidence>
<keyword evidence="4 6" id="KW-0472">Membrane</keyword>
<dbReference type="SUPFAM" id="SSF49899">
    <property type="entry name" value="Concanavalin A-like lectins/glucanases"/>
    <property type="match status" value="1"/>
</dbReference>
<accession>A0A0J9XG51</accession>
<evidence type="ECO:0000313" key="9">
    <source>
        <dbReference type="Proteomes" id="UP000242525"/>
    </source>
</evidence>
<dbReference type="Proteomes" id="UP000242525">
    <property type="component" value="Unassembled WGS sequence"/>
</dbReference>